<keyword evidence="7" id="KW-1185">Reference proteome</keyword>
<dbReference type="PRINTS" id="PR01415">
    <property type="entry name" value="ANKYRIN"/>
</dbReference>
<dbReference type="PROSITE" id="PS50011">
    <property type="entry name" value="PROTEIN_KINASE_DOM"/>
    <property type="match status" value="1"/>
</dbReference>
<dbReference type="InterPro" id="IPR002110">
    <property type="entry name" value="Ankyrin_rpt"/>
</dbReference>
<dbReference type="Pfam" id="PF07714">
    <property type="entry name" value="PK_Tyr_Ser-Thr"/>
    <property type="match status" value="1"/>
</dbReference>
<feature type="repeat" description="ANK" evidence="3">
    <location>
        <begin position="281"/>
        <end position="303"/>
    </location>
</feature>
<feature type="repeat" description="ANK" evidence="3">
    <location>
        <begin position="112"/>
        <end position="144"/>
    </location>
</feature>
<reference evidence="7" key="1">
    <citation type="submission" date="2010-08" db="EMBL/GenBank/DDBJ databases">
        <authorList>
            <consortium name="Caenorhabditis japonica Sequencing Consortium"/>
            <person name="Wilson R.K."/>
        </authorList>
    </citation>
    <scope>NUCLEOTIDE SEQUENCE [LARGE SCALE GENOMIC DNA]</scope>
    <source>
        <strain evidence="7">DF5081</strain>
    </source>
</reference>
<dbReference type="GO" id="GO:0005524">
    <property type="term" value="F:ATP binding"/>
    <property type="evidence" value="ECO:0007669"/>
    <property type="project" value="UniProtKB-UniRule"/>
</dbReference>
<evidence type="ECO:0000313" key="6">
    <source>
        <dbReference type="EnsemblMetazoa" id="CJA09937a.1"/>
    </source>
</evidence>
<name>A0A8R1HXB2_CAEJA</name>
<dbReference type="PANTHER" id="PTHR24161">
    <property type="entry name" value="ANK_REP_REGION DOMAIN-CONTAINING PROTEIN-RELATED"/>
    <property type="match status" value="1"/>
</dbReference>
<proteinExistence type="predicted"/>
<dbReference type="Gene3D" id="1.25.40.20">
    <property type="entry name" value="Ankyrin repeat-containing domain"/>
    <property type="match status" value="3"/>
</dbReference>
<keyword evidence="4" id="KW-0547">Nucleotide-binding</keyword>
<organism evidence="6 7">
    <name type="scientific">Caenorhabditis japonica</name>
    <dbReference type="NCBI Taxonomy" id="281687"/>
    <lineage>
        <taxon>Eukaryota</taxon>
        <taxon>Metazoa</taxon>
        <taxon>Ecdysozoa</taxon>
        <taxon>Nematoda</taxon>
        <taxon>Chromadorea</taxon>
        <taxon>Rhabditida</taxon>
        <taxon>Rhabditina</taxon>
        <taxon>Rhabditomorpha</taxon>
        <taxon>Rhabditoidea</taxon>
        <taxon>Rhabditidae</taxon>
        <taxon>Peloderinae</taxon>
        <taxon>Caenorhabditis</taxon>
    </lineage>
</organism>
<evidence type="ECO:0000256" key="2">
    <source>
        <dbReference type="ARBA" id="ARBA00023043"/>
    </source>
</evidence>
<sequence>MGNYKSRPLTSCSDELKKKISEGYSVVRSRLSDDVRSRVSSGWTELQAAAFEKSLDDFTALLTPENVESLSAQSLSLLHIICAGHGDSQAEKLTKVLSKEPKKALLSAISANGFTALHIAIYRQEISIVKALIAGGVDLDQAGRHQLPPLHLAAMIGDADMLTVLLEAGANIHINDFVHFTALHCATYFGQENAVRILLARCANSNLGGAVNDRPIHLSSAKGFTAITKLLLDSQADPLLADDEGNQALHYASKSGNLTILTMLLKHVKGVNDKICARNLYGDTALHLSCYNGRLDIVKALLECSPTNIVNMENVFSETPLHAACTGGKSIELVSFLIKYPGVDPNYQGQDGHTALHSACYHGHLRIVQYLLENGADQSLASRAFEGGALRQQIGATTTRPSMIASAIMALNRSDTPSSNASYNSTVSLEDQQTPVIWAYERGHDAIVALLKHYASRAAEGDVCSEYSSGESSYTPLPSPMGRLTSLTRDKAELLQLRSALPAPFHLCLAEIEFQESIGSGSFGKVYKGTYRGKLVAVKRYRAMAFGCKSETDMLCREVSILSRLSHPNVVAFVGTSLDDPSVSYLQKV</sequence>
<feature type="repeat" description="ANK" evidence="3">
    <location>
        <begin position="145"/>
        <end position="177"/>
    </location>
</feature>
<dbReference type="InterPro" id="IPR011009">
    <property type="entry name" value="Kinase-like_dom_sf"/>
</dbReference>
<evidence type="ECO:0000313" key="7">
    <source>
        <dbReference type="Proteomes" id="UP000005237"/>
    </source>
</evidence>
<keyword evidence="2 3" id="KW-0040">ANK repeat</keyword>
<feature type="binding site" evidence="4">
    <location>
        <position position="539"/>
    </location>
    <ligand>
        <name>ATP</name>
        <dbReference type="ChEBI" id="CHEBI:30616"/>
    </ligand>
</feature>
<dbReference type="Gene3D" id="3.30.200.20">
    <property type="entry name" value="Phosphorylase Kinase, domain 1"/>
    <property type="match status" value="1"/>
</dbReference>
<dbReference type="AlphaFoldDB" id="A0A8R1HXB2"/>
<dbReference type="SUPFAM" id="SSF48403">
    <property type="entry name" value="Ankyrin repeat"/>
    <property type="match status" value="1"/>
</dbReference>
<reference evidence="6" key="2">
    <citation type="submission" date="2022-06" db="UniProtKB">
        <authorList>
            <consortium name="EnsemblMetazoa"/>
        </authorList>
    </citation>
    <scope>IDENTIFICATION</scope>
    <source>
        <strain evidence="6">DF5081</strain>
    </source>
</reference>
<evidence type="ECO:0000256" key="3">
    <source>
        <dbReference type="PROSITE-ProRule" id="PRU00023"/>
    </source>
</evidence>
<dbReference type="PROSITE" id="PS00107">
    <property type="entry name" value="PROTEIN_KINASE_ATP"/>
    <property type="match status" value="1"/>
</dbReference>
<dbReference type="InterPro" id="IPR017441">
    <property type="entry name" value="Protein_kinase_ATP_BS"/>
</dbReference>
<feature type="repeat" description="ANK" evidence="3">
    <location>
        <begin position="351"/>
        <end position="383"/>
    </location>
</feature>
<dbReference type="Pfam" id="PF12796">
    <property type="entry name" value="Ank_2"/>
    <property type="match status" value="3"/>
</dbReference>
<keyword evidence="1" id="KW-0677">Repeat</keyword>
<keyword evidence="4" id="KW-0067">ATP-binding</keyword>
<dbReference type="PROSITE" id="PS50088">
    <property type="entry name" value="ANK_REPEAT"/>
    <property type="match status" value="5"/>
</dbReference>
<feature type="repeat" description="ANK" evidence="3">
    <location>
        <begin position="244"/>
        <end position="267"/>
    </location>
</feature>
<dbReference type="InterPro" id="IPR001245">
    <property type="entry name" value="Ser-Thr/Tyr_kinase_cat_dom"/>
</dbReference>
<evidence type="ECO:0000256" key="4">
    <source>
        <dbReference type="PROSITE-ProRule" id="PRU10141"/>
    </source>
</evidence>
<dbReference type="InterPro" id="IPR036770">
    <property type="entry name" value="Ankyrin_rpt-contain_sf"/>
</dbReference>
<dbReference type="PANTHER" id="PTHR24161:SF119">
    <property type="entry name" value="ANKYRIN REPEAT DOMAIN 44"/>
    <property type="match status" value="1"/>
</dbReference>
<dbReference type="SUPFAM" id="SSF56112">
    <property type="entry name" value="Protein kinase-like (PK-like)"/>
    <property type="match status" value="1"/>
</dbReference>
<evidence type="ECO:0000259" key="5">
    <source>
        <dbReference type="PROSITE" id="PS50011"/>
    </source>
</evidence>
<dbReference type="SMART" id="SM00248">
    <property type="entry name" value="ANK"/>
    <property type="match status" value="9"/>
</dbReference>
<dbReference type="InterPro" id="IPR000719">
    <property type="entry name" value="Prot_kinase_dom"/>
</dbReference>
<dbReference type="PROSITE" id="PS50297">
    <property type="entry name" value="ANK_REP_REGION"/>
    <property type="match status" value="5"/>
</dbReference>
<feature type="domain" description="Protein kinase" evidence="5">
    <location>
        <begin position="512"/>
        <end position="589"/>
    </location>
</feature>
<dbReference type="Proteomes" id="UP000005237">
    <property type="component" value="Unassembled WGS sequence"/>
</dbReference>
<evidence type="ECO:0000256" key="1">
    <source>
        <dbReference type="ARBA" id="ARBA00022737"/>
    </source>
</evidence>
<accession>A0A8R1HXB2</accession>
<dbReference type="EnsemblMetazoa" id="CJA09937a.1">
    <property type="protein sequence ID" value="CJA09937a.1"/>
    <property type="gene ID" value="WBGene00129141"/>
</dbReference>
<protein>
    <recommendedName>
        <fullName evidence="5">Protein kinase domain-containing protein</fullName>
    </recommendedName>
</protein>
<dbReference type="GO" id="GO:0004672">
    <property type="term" value="F:protein kinase activity"/>
    <property type="evidence" value="ECO:0007669"/>
    <property type="project" value="InterPro"/>
</dbReference>